<evidence type="ECO:0000313" key="10">
    <source>
        <dbReference type="Proteomes" id="UP001303160"/>
    </source>
</evidence>
<feature type="region of interest" description="Disordered" evidence="7">
    <location>
        <begin position="1"/>
        <end position="29"/>
    </location>
</feature>
<feature type="compositionally biased region" description="Polar residues" evidence="7">
    <location>
        <begin position="15"/>
        <end position="29"/>
    </location>
</feature>
<dbReference type="PROSITE" id="PS50048">
    <property type="entry name" value="ZN2_CY6_FUNGAL_2"/>
    <property type="match status" value="1"/>
</dbReference>
<dbReference type="PANTHER" id="PTHR36206:SF12">
    <property type="entry name" value="ASPERCRYPTIN BIOSYNTHESIS CLUSTER-SPECIFIC TRANSCRIPTION REGULATOR ATNN-RELATED"/>
    <property type="match status" value="1"/>
</dbReference>
<organism evidence="9 10">
    <name type="scientific">Triangularia verruculosa</name>
    <dbReference type="NCBI Taxonomy" id="2587418"/>
    <lineage>
        <taxon>Eukaryota</taxon>
        <taxon>Fungi</taxon>
        <taxon>Dikarya</taxon>
        <taxon>Ascomycota</taxon>
        <taxon>Pezizomycotina</taxon>
        <taxon>Sordariomycetes</taxon>
        <taxon>Sordariomycetidae</taxon>
        <taxon>Sordariales</taxon>
        <taxon>Podosporaceae</taxon>
        <taxon>Triangularia</taxon>
    </lineage>
</organism>
<keyword evidence="1" id="KW-0479">Metal-binding</keyword>
<dbReference type="EMBL" id="MU863894">
    <property type="protein sequence ID" value="KAK4202773.1"/>
    <property type="molecule type" value="Genomic_DNA"/>
</dbReference>
<evidence type="ECO:0000259" key="8">
    <source>
        <dbReference type="PROSITE" id="PS50048"/>
    </source>
</evidence>
<sequence>MAPSASPTRPAGSHTVITHPSNQKRTSTPKVRTGCITCKNRHVKCDERKPTCSRCEKARMECHGYLAKTDQKTTRKSNRSVTVRRGPRPLQVIRPALTPLSCAKKDIIFFDFYRYSLVKELARYLHANFWSGILLCESIRDDCVRHAILALGALSQALFIDSTCLQTSPGHQSTDSSPSPVHPELRAHHVLNPHYQAAIHHQNQAISLYLQRTRDERDKMPAGTLLVMTLLLVTYELLQGDLDVADGLMSSGIRVFRDSITMLRETVDRHHAISSSGKTEEEIMEDMECILPFLSAISENFSISPQQLPQCPMFGAGSACGDSDLPISGQTSAVRCAYLWSKVHVRCLLFAAKAMHHTFGGQSLSAGGGHPFLQEQTNLAILLRQWQQVLSDFRAAVHPEDLRTRRMMQLLSLQCCTNIISLAWCLDPTDTALDSCESDFSQLLATAQDSLENPDLMFKVGYTFSGGDIAGPLILVAAKCRASRGLRLKALGLFRKMSWREGSWDAKAFVSVLGLVTLEEAMRDEKGWIDPTNRWLWTGIRPGTDMTNVVAEYTRLIPDKKGETIKRCLDLDLDRWELGQGEEIELNFANEDIDMGNNGSRHVRSTTMSQGLGSDPGGNCVSGGASPASATTGTSDFGSPSPGLREGISNWDGFSTYVDDAIFNLDSMDLGDGYTCSTGTIS</sequence>
<evidence type="ECO:0000313" key="9">
    <source>
        <dbReference type="EMBL" id="KAK4202773.1"/>
    </source>
</evidence>
<keyword evidence="4" id="KW-0238">DNA-binding</keyword>
<dbReference type="GO" id="GO:0000981">
    <property type="term" value="F:DNA-binding transcription factor activity, RNA polymerase II-specific"/>
    <property type="evidence" value="ECO:0007669"/>
    <property type="project" value="InterPro"/>
</dbReference>
<reference evidence="9" key="2">
    <citation type="submission" date="2023-05" db="EMBL/GenBank/DDBJ databases">
        <authorList>
            <consortium name="Lawrence Berkeley National Laboratory"/>
            <person name="Steindorff A."/>
            <person name="Hensen N."/>
            <person name="Bonometti L."/>
            <person name="Westerberg I."/>
            <person name="Brannstrom I.O."/>
            <person name="Guillou S."/>
            <person name="Cros-Aarteil S."/>
            <person name="Calhoun S."/>
            <person name="Haridas S."/>
            <person name="Kuo A."/>
            <person name="Mondo S."/>
            <person name="Pangilinan J."/>
            <person name="Riley R."/>
            <person name="Labutti K."/>
            <person name="Andreopoulos B."/>
            <person name="Lipzen A."/>
            <person name="Chen C."/>
            <person name="Yanf M."/>
            <person name="Daum C."/>
            <person name="Ng V."/>
            <person name="Clum A."/>
            <person name="Ohm R."/>
            <person name="Martin F."/>
            <person name="Silar P."/>
            <person name="Natvig D."/>
            <person name="Lalanne C."/>
            <person name="Gautier V."/>
            <person name="Ament-Velasquez S.L."/>
            <person name="Kruys A."/>
            <person name="Hutchinson M.I."/>
            <person name="Powell A.J."/>
            <person name="Barry K."/>
            <person name="Miller A.N."/>
            <person name="Grigoriev I.V."/>
            <person name="Debuchy R."/>
            <person name="Gladieux P."/>
            <person name="Thoren M.H."/>
            <person name="Johannesson H."/>
        </authorList>
    </citation>
    <scope>NUCLEOTIDE SEQUENCE</scope>
    <source>
        <strain evidence="9">CBS 315.58</strain>
    </source>
</reference>
<comment type="caution">
    <text evidence="9">The sequence shown here is derived from an EMBL/GenBank/DDBJ whole genome shotgun (WGS) entry which is preliminary data.</text>
</comment>
<evidence type="ECO:0000256" key="7">
    <source>
        <dbReference type="SAM" id="MobiDB-lite"/>
    </source>
</evidence>
<feature type="domain" description="Zn(2)-C6 fungal-type" evidence="8">
    <location>
        <begin position="34"/>
        <end position="62"/>
    </location>
</feature>
<gene>
    <name evidence="9" type="ORF">QBC40DRAFT_275678</name>
</gene>
<dbReference type="InterPro" id="IPR001138">
    <property type="entry name" value="Zn2Cys6_DnaBD"/>
</dbReference>
<dbReference type="PROSITE" id="PS00463">
    <property type="entry name" value="ZN2_CY6_FUNGAL_1"/>
    <property type="match status" value="1"/>
</dbReference>
<dbReference type="AlphaFoldDB" id="A0AAN6XL30"/>
<dbReference type="GO" id="GO:0008270">
    <property type="term" value="F:zinc ion binding"/>
    <property type="evidence" value="ECO:0007669"/>
    <property type="project" value="InterPro"/>
</dbReference>
<evidence type="ECO:0000256" key="6">
    <source>
        <dbReference type="ARBA" id="ARBA00023242"/>
    </source>
</evidence>
<name>A0AAN6XL30_9PEZI</name>
<keyword evidence="10" id="KW-1185">Reference proteome</keyword>
<dbReference type="Pfam" id="PF00172">
    <property type="entry name" value="Zn_clus"/>
    <property type="match status" value="1"/>
</dbReference>
<dbReference type="GO" id="GO:0003677">
    <property type="term" value="F:DNA binding"/>
    <property type="evidence" value="ECO:0007669"/>
    <property type="project" value="UniProtKB-KW"/>
</dbReference>
<proteinExistence type="predicted"/>
<accession>A0AAN6XL30</accession>
<dbReference type="Proteomes" id="UP001303160">
    <property type="component" value="Unassembled WGS sequence"/>
</dbReference>
<keyword evidence="3" id="KW-0805">Transcription regulation</keyword>
<feature type="compositionally biased region" description="Polar residues" evidence="7">
    <location>
        <begin position="628"/>
        <end position="638"/>
    </location>
</feature>
<dbReference type="Gene3D" id="4.10.240.10">
    <property type="entry name" value="Zn(2)-C6 fungal-type DNA-binding domain"/>
    <property type="match status" value="1"/>
</dbReference>
<keyword evidence="6" id="KW-0539">Nucleus</keyword>
<evidence type="ECO:0000256" key="5">
    <source>
        <dbReference type="ARBA" id="ARBA00023163"/>
    </source>
</evidence>
<dbReference type="PANTHER" id="PTHR36206">
    <property type="entry name" value="ASPERCRYPTIN BIOSYNTHESIS CLUSTER-SPECIFIC TRANSCRIPTION REGULATOR ATNN-RELATED"/>
    <property type="match status" value="1"/>
</dbReference>
<dbReference type="CDD" id="cd00067">
    <property type="entry name" value="GAL4"/>
    <property type="match status" value="1"/>
</dbReference>
<keyword evidence="5" id="KW-0804">Transcription</keyword>
<dbReference type="SMART" id="SM00066">
    <property type="entry name" value="GAL4"/>
    <property type="match status" value="1"/>
</dbReference>
<evidence type="ECO:0000256" key="3">
    <source>
        <dbReference type="ARBA" id="ARBA00023015"/>
    </source>
</evidence>
<protein>
    <recommendedName>
        <fullName evidence="8">Zn(2)-C6 fungal-type domain-containing protein</fullName>
    </recommendedName>
</protein>
<evidence type="ECO:0000256" key="1">
    <source>
        <dbReference type="ARBA" id="ARBA00022723"/>
    </source>
</evidence>
<reference evidence="9" key="1">
    <citation type="journal article" date="2023" name="Mol. Phylogenet. Evol.">
        <title>Genome-scale phylogeny and comparative genomics of the fungal order Sordariales.</title>
        <authorList>
            <person name="Hensen N."/>
            <person name="Bonometti L."/>
            <person name="Westerberg I."/>
            <person name="Brannstrom I.O."/>
            <person name="Guillou S."/>
            <person name="Cros-Aarteil S."/>
            <person name="Calhoun S."/>
            <person name="Haridas S."/>
            <person name="Kuo A."/>
            <person name="Mondo S."/>
            <person name="Pangilinan J."/>
            <person name="Riley R."/>
            <person name="LaButti K."/>
            <person name="Andreopoulos B."/>
            <person name="Lipzen A."/>
            <person name="Chen C."/>
            <person name="Yan M."/>
            <person name="Daum C."/>
            <person name="Ng V."/>
            <person name="Clum A."/>
            <person name="Steindorff A."/>
            <person name="Ohm R.A."/>
            <person name="Martin F."/>
            <person name="Silar P."/>
            <person name="Natvig D.O."/>
            <person name="Lalanne C."/>
            <person name="Gautier V."/>
            <person name="Ament-Velasquez S.L."/>
            <person name="Kruys A."/>
            <person name="Hutchinson M.I."/>
            <person name="Powell A.J."/>
            <person name="Barry K."/>
            <person name="Miller A.N."/>
            <person name="Grigoriev I.V."/>
            <person name="Debuchy R."/>
            <person name="Gladieux P."/>
            <person name="Hiltunen Thoren M."/>
            <person name="Johannesson H."/>
        </authorList>
    </citation>
    <scope>NUCLEOTIDE SEQUENCE</scope>
    <source>
        <strain evidence="9">CBS 315.58</strain>
    </source>
</reference>
<dbReference type="InterPro" id="IPR036864">
    <property type="entry name" value="Zn2-C6_fun-type_DNA-bd_sf"/>
</dbReference>
<feature type="region of interest" description="Disordered" evidence="7">
    <location>
        <begin position="605"/>
        <end position="644"/>
    </location>
</feature>
<keyword evidence="2" id="KW-0862">Zinc</keyword>
<evidence type="ECO:0000256" key="2">
    <source>
        <dbReference type="ARBA" id="ARBA00022833"/>
    </source>
</evidence>
<dbReference type="SUPFAM" id="SSF57701">
    <property type="entry name" value="Zn2/Cys6 DNA-binding domain"/>
    <property type="match status" value="1"/>
</dbReference>
<dbReference type="InterPro" id="IPR052360">
    <property type="entry name" value="Transcr_Regulatory_Proteins"/>
</dbReference>
<evidence type="ECO:0000256" key="4">
    <source>
        <dbReference type="ARBA" id="ARBA00023125"/>
    </source>
</evidence>